<dbReference type="Proteomes" id="UP001215280">
    <property type="component" value="Unassembled WGS sequence"/>
</dbReference>
<reference evidence="1" key="1">
    <citation type="submission" date="2023-03" db="EMBL/GenBank/DDBJ databases">
        <title>Massive genome expansion in bonnet fungi (Mycena s.s.) driven by repeated elements and novel gene families across ecological guilds.</title>
        <authorList>
            <consortium name="Lawrence Berkeley National Laboratory"/>
            <person name="Harder C.B."/>
            <person name="Miyauchi S."/>
            <person name="Viragh M."/>
            <person name="Kuo A."/>
            <person name="Thoen E."/>
            <person name="Andreopoulos B."/>
            <person name="Lu D."/>
            <person name="Skrede I."/>
            <person name="Drula E."/>
            <person name="Henrissat B."/>
            <person name="Morin E."/>
            <person name="Kohler A."/>
            <person name="Barry K."/>
            <person name="LaButti K."/>
            <person name="Morin E."/>
            <person name="Salamov A."/>
            <person name="Lipzen A."/>
            <person name="Mereny Z."/>
            <person name="Hegedus B."/>
            <person name="Baldrian P."/>
            <person name="Stursova M."/>
            <person name="Weitz H."/>
            <person name="Taylor A."/>
            <person name="Grigoriev I.V."/>
            <person name="Nagy L.G."/>
            <person name="Martin F."/>
            <person name="Kauserud H."/>
        </authorList>
    </citation>
    <scope>NUCLEOTIDE SEQUENCE</scope>
    <source>
        <strain evidence="1">CBHHK188m</strain>
    </source>
</reference>
<name>A0AAD7N4B0_9AGAR</name>
<dbReference type="EMBL" id="JARJLG010000100">
    <property type="protein sequence ID" value="KAJ7745922.1"/>
    <property type="molecule type" value="Genomic_DNA"/>
</dbReference>
<keyword evidence="2" id="KW-1185">Reference proteome</keyword>
<sequence>LMFDELATERKVDYMSKTDKMVGFFLEHVDALNSLVIGKDTQRVEAAVMAVKEGKVHIMHECYI</sequence>
<gene>
    <name evidence="1" type="ORF">DFH07DRAFT_711939</name>
</gene>
<proteinExistence type="predicted"/>
<feature type="non-terminal residue" evidence="1">
    <location>
        <position position="1"/>
    </location>
</feature>
<organism evidence="1 2">
    <name type="scientific">Mycena maculata</name>
    <dbReference type="NCBI Taxonomy" id="230809"/>
    <lineage>
        <taxon>Eukaryota</taxon>
        <taxon>Fungi</taxon>
        <taxon>Dikarya</taxon>
        <taxon>Basidiomycota</taxon>
        <taxon>Agaricomycotina</taxon>
        <taxon>Agaricomycetes</taxon>
        <taxon>Agaricomycetidae</taxon>
        <taxon>Agaricales</taxon>
        <taxon>Marasmiineae</taxon>
        <taxon>Mycenaceae</taxon>
        <taxon>Mycena</taxon>
    </lineage>
</organism>
<protein>
    <submittedName>
        <fullName evidence="1">Uncharacterized protein</fullName>
    </submittedName>
</protein>
<evidence type="ECO:0000313" key="2">
    <source>
        <dbReference type="Proteomes" id="UP001215280"/>
    </source>
</evidence>
<evidence type="ECO:0000313" key="1">
    <source>
        <dbReference type="EMBL" id="KAJ7745922.1"/>
    </source>
</evidence>
<dbReference type="AlphaFoldDB" id="A0AAD7N4B0"/>
<accession>A0AAD7N4B0</accession>
<comment type="caution">
    <text evidence="1">The sequence shown here is derived from an EMBL/GenBank/DDBJ whole genome shotgun (WGS) entry which is preliminary data.</text>
</comment>
<feature type="non-terminal residue" evidence="1">
    <location>
        <position position="64"/>
    </location>
</feature>